<dbReference type="PANTHER" id="PTHR43471:SF1">
    <property type="entry name" value="ABC TRANSPORTER PERMEASE PROTEIN NOSY-RELATED"/>
    <property type="match status" value="1"/>
</dbReference>
<sequence length="341" mass="36776">MSTADSGPLGGVDRSLRNTFEWYTVSKKEFKDAIRSKGLWLLGLIFTVAFISPVALALYFDVGVSQGAQELGMQLLLSQIYTRMVTFLLPIVAIFVGFAAISKERTSGSLKLLLSLPHSRKDVIVGKVLGRCAVLGVPLAISLGLTAAFLALSRLTFKPGLFAVFSFFTLVFALVFVAITVSISGAFSKSLWSGAANFIVYFYFTFLWNAGANGVGKILTNELGVTGAIRWHVVLLLKLLNPNQAYQTLVNSILGEGENAARSARYGMFSQGEQASRTICSNVLNGSPQAQDGLFGTFVSCQAGGNPMPFVYSDPFVVVFMLAWIGIAATVSYYTFNLADL</sequence>
<dbReference type="EMBL" id="JAHQXF010000002">
    <property type="protein sequence ID" value="MBV0925422.1"/>
    <property type="molecule type" value="Genomic_DNA"/>
</dbReference>
<evidence type="ECO:0000256" key="1">
    <source>
        <dbReference type="SAM" id="Phobius"/>
    </source>
</evidence>
<dbReference type="GO" id="GO:0005886">
    <property type="term" value="C:plasma membrane"/>
    <property type="evidence" value="ECO:0007669"/>
    <property type="project" value="UniProtKB-SubCell"/>
</dbReference>
<dbReference type="GO" id="GO:0140359">
    <property type="term" value="F:ABC-type transporter activity"/>
    <property type="evidence" value="ECO:0007669"/>
    <property type="project" value="InterPro"/>
</dbReference>
<evidence type="ECO:0000313" key="2">
    <source>
        <dbReference type="EMBL" id="MBV0925422.1"/>
    </source>
</evidence>
<feature type="transmembrane region" description="Helical" evidence="1">
    <location>
        <begin position="191"/>
        <end position="210"/>
    </location>
</feature>
<feature type="transmembrane region" description="Helical" evidence="1">
    <location>
        <begin position="159"/>
        <end position="179"/>
    </location>
</feature>
<keyword evidence="1" id="KW-1133">Transmembrane helix</keyword>
<dbReference type="RefSeq" id="WP_162318248.1">
    <property type="nucleotide sequence ID" value="NZ_JAHQXF010000002.1"/>
</dbReference>
<dbReference type="Pfam" id="PF12679">
    <property type="entry name" value="ABC2_membrane_2"/>
    <property type="match status" value="1"/>
</dbReference>
<dbReference type="OrthoDB" id="86287at2157"/>
<dbReference type="Proteomes" id="UP000766550">
    <property type="component" value="Unassembled WGS sequence"/>
</dbReference>
<proteinExistence type="predicted"/>
<keyword evidence="3" id="KW-1185">Reference proteome</keyword>
<feature type="transmembrane region" description="Helical" evidence="1">
    <location>
        <begin position="316"/>
        <end position="336"/>
    </location>
</feature>
<feature type="transmembrane region" description="Helical" evidence="1">
    <location>
        <begin position="38"/>
        <end position="60"/>
    </location>
</feature>
<evidence type="ECO:0000313" key="3">
    <source>
        <dbReference type="Proteomes" id="UP000766550"/>
    </source>
</evidence>
<comment type="caution">
    <text evidence="2">The sequence shown here is derived from an EMBL/GenBank/DDBJ whole genome shotgun (WGS) entry which is preliminary data.</text>
</comment>
<keyword evidence="1" id="KW-0472">Membrane</keyword>
<feature type="transmembrane region" description="Helical" evidence="1">
    <location>
        <begin position="128"/>
        <end position="153"/>
    </location>
</feature>
<feature type="transmembrane region" description="Helical" evidence="1">
    <location>
        <begin position="80"/>
        <end position="101"/>
    </location>
</feature>
<reference evidence="2 3" key="1">
    <citation type="submission" date="2021-06" db="EMBL/GenBank/DDBJ databases">
        <title>New haloarchaea isolates fom saline soil.</title>
        <authorList>
            <person name="Duran-Viseras A."/>
            <person name="Sanchez-Porro C.S."/>
            <person name="Ventosa A."/>
        </authorList>
    </citation>
    <scope>NUCLEOTIDE SEQUENCE [LARGE SCALE GENOMIC DNA]</scope>
    <source>
        <strain evidence="2 3">JCM 183640</strain>
    </source>
</reference>
<protein>
    <submittedName>
        <fullName evidence="2">ABC transporter permease</fullName>
    </submittedName>
</protein>
<organism evidence="2 3">
    <name type="scientific">Haloarcula limicola</name>
    <dbReference type="NCBI Taxonomy" id="1429915"/>
    <lineage>
        <taxon>Archaea</taxon>
        <taxon>Methanobacteriati</taxon>
        <taxon>Methanobacteriota</taxon>
        <taxon>Stenosarchaea group</taxon>
        <taxon>Halobacteria</taxon>
        <taxon>Halobacteriales</taxon>
        <taxon>Haloarculaceae</taxon>
        <taxon>Haloarcula</taxon>
    </lineage>
</organism>
<dbReference type="AlphaFoldDB" id="A0A8J8C4M5"/>
<dbReference type="PANTHER" id="PTHR43471">
    <property type="entry name" value="ABC TRANSPORTER PERMEASE"/>
    <property type="match status" value="1"/>
</dbReference>
<keyword evidence="1" id="KW-0812">Transmembrane</keyword>
<name>A0A8J8C4M5_9EURY</name>
<accession>A0A8J8C4M5</accession>
<gene>
    <name evidence="2" type="ORF">KTS45_14540</name>
</gene>